<dbReference type="KEGG" id="bpg:Bathy12g03730"/>
<dbReference type="RefSeq" id="XP_007510020.1">
    <property type="nucleotide sequence ID" value="XM_007509958.1"/>
</dbReference>
<evidence type="ECO:0000256" key="2">
    <source>
        <dbReference type="ARBA" id="ARBA00023315"/>
    </source>
</evidence>
<evidence type="ECO:0000259" key="4">
    <source>
        <dbReference type="PROSITE" id="PS51186"/>
    </source>
</evidence>
<accession>K8F2S6</accession>
<dbReference type="GeneID" id="19012488"/>
<evidence type="ECO:0000256" key="1">
    <source>
        <dbReference type="ARBA" id="ARBA00022679"/>
    </source>
</evidence>
<dbReference type="AlphaFoldDB" id="K8F2S6"/>
<evidence type="ECO:0000313" key="6">
    <source>
        <dbReference type="Proteomes" id="UP000198341"/>
    </source>
</evidence>
<dbReference type="PANTHER" id="PTHR42919:SF8">
    <property type="entry name" value="N-ALPHA-ACETYLTRANSFERASE 50"/>
    <property type="match status" value="1"/>
</dbReference>
<dbReference type="GO" id="GO:0016747">
    <property type="term" value="F:acyltransferase activity, transferring groups other than amino-acyl groups"/>
    <property type="evidence" value="ECO:0007669"/>
    <property type="project" value="InterPro"/>
</dbReference>
<protein>
    <submittedName>
        <fullName evidence="5">Ribosomal-protein-alanine acetyltransferase</fullName>
    </submittedName>
</protein>
<evidence type="ECO:0000256" key="3">
    <source>
        <dbReference type="SAM" id="MobiDB-lite"/>
    </source>
</evidence>
<dbReference type="Pfam" id="PF00583">
    <property type="entry name" value="Acetyltransf_1"/>
    <property type="match status" value="1"/>
</dbReference>
<gene>
    <name evidence="5" type="ordered locus">Bathy12g03730</name>
</gene>
<dbReference type="SUPFAM" id="SSF55729">
    <property type="entry name" value="Acyl-CoA N-acyltransferases (Nat)"/>
    <property type="match status" value="1"/>
</dbReference>
<dbReference type="InterPro" id="IPR000182">
    <property type="entry name" value="GNAT_dom"/>
</dbReference>
<dbReference type="PROSITE" id="PS51186">
    <property type="entry name" value="GNAT"/>
    <property type="match status" value="1"/>
</dbReference>
<keyword evidence="6" id="KW-1185">Reference proteome</keyword>
<proteinExistence type="predicted"/>
<dbReference type="InterPro" id="IPR016181">
    <property type="entry name" value="Acyl_CoA_acyltransferase"/>
</dbReference>
<feature type="compositionally biased region" description="Low complexity" evidence="3">
    <location>
        <begin position="224"/>
        <end position="237"/>
    </location>
</feature>
<feature type="domain" description="N-acetyltransferase" evidence="4">
    <location>
        <begin position="77"/>
        <end position="224"/>
    </location>
</feature>
<dbReference type="Proteomes" id="UP000198341">
    <property type="component" value="Chromosome 12"/>
</dbReference>
<evidence type="ECO:0000313" key="5">
    <source>
        <dbReference type="EMBL" id="CCO19135.1"/>
    </source>
</evidence>
<dbReference type="Gene3D" id="3.40.630.30">
    <property type="match status" value="1"/>
</dbReference>
<dbReference type="PANTHER" id="PTHR42919">
    <property type="entry name" value="N-ALPHA-ACETYLTRANSFERASE"/>
    <property type="match status" value="1"/>
</dbReference>
<dbReference type="InterPro" id="IPR051556">
    <property type="entry name" value="N-term/lysine_N-AcTrnsfr"/>
</dbReference>
<dbReference type="STRING" id="41875.K8F2S6"/>
<keyword evidence="2" id="KW-0012">Acyltransferase</keyword>
<dbReference type="OrthoDB" id="549104at2759"/>
<sequence length="298" mass="32706">MHSLVSSLLSPGAVVVPFDTHRILHRRHRHIPRCNAKAAATLTTNVASSSSSLEIRVEEAVRGMDGFIEKALVECAENVPEITWSNEQIKEELGRDISRVFIAVEVDDENGHDNVDEEVKKQLNGANNKRVLGFLVCWLVAGETQILELAVRSDQRRRGIARRLLDAAVNAAPENELHLEVSERNGAAIALYKRYGFVSSSPEAVRKNYYKDGSGAILMFMNSSSSSSGGDSDSSSDAQKNGNEEEVVSTRELVRRLAGLPEELAKVPAPLDPNDRSDVDGDSSTRYLKTQAPIREAQ</sequence>
<name>K8F2S6_9CHLO</name>
<dbReference type="EMBL" id="FO082267">
    <property type="protein sequence ID" value="CCO19135.1"/>
    <property type="molecule type" value="Genomic_DNA"/>
</dbReference>
<keyword evidence="1" id="KW-0808">Transferase</keyword>
<dbReference type="CDD" id="cd04301">
    <property type="entry name" value="NAT_SF"/>
    <property type="match status" value="1"/>
</dbReference>
<reference evidence="5 6" key="1">
    <citation type="submission" date="2011-10" db="EMBL/GenBank/DDBJ databases">
        <authorList>
            <person name="Genoscope - CEA"/>
        </authorList>
    </citation>
    <scope>NUCLEOTIDE SEQUENCE [LARGE SCALE GENOMIC DNA]</scope>
    <source>
        <strain evidence="5 6">RCC 1105</strain>
    </source>
</reference>
<organism evidence="5 6">
    <name type="scientific">Bathycoccus prasinos</name>
    <dbReference type="NCBI Taxonomy" id="41875"/>
    <lineage>
        <taxon>Eukaryota</taxon>
        <taxon>Viridiplantae</taxon>
        <taxon>Chlorophyta</taxon>
        <taxon>Mamiellophyceae</taxon>
        <taxon>Mamiellales</taxon>
        <taxon>Bathycoccaceae</taxon>
        <taxon>Bathycoccus</taxon>
    </lineage>
</organism>
<feature type="region of interest" description="Disordered" evidence="3">
    <location>
        <begin position="224"/>
        <end position="298"/>
    </location>
</feature>